<dbReference type="Proteomes" id="UP001300012">
    <property type="component" value="Unassembled WGS sequence"/>
</dbReference>
<keyword evidence="6" id="KW-1185">Reference proteome</keyword>
<gene>
    <name evidence="5" type="ORF">NV381_16475</name>
</gene>
<evidence type="ECO:0000256" key="1">
    <source>
        <dbReference type="ARBA" id="ARBA00023015"/>
    </source>
</evidence>
<evidence type="ECO:0000256" key="3">
    <source>
        <dbReference type="ARBA" id="ARBA00023163"/>
    </source>
</evidence>
<dbReference type="InterPro" id="IPR036388">
    <property type="entry name" value="WH-like_DNA-bd_sf"/>
</dbReference>
<dbReference type="InterPro" id="IPR011663">
    <property type="entry name" value="UTRA"/>
</dbReference>
<dbReference type="SMART" id="SM00866">
    <property type="entry name" value="UTRA"/>
    <property type="match status" value="1"/>
</dbReference>
<dbReference type="SUPFAM" id="SSF46785">
    <property type="entry name" value="Winged helix' DNA-binding domain"/>
    <property type="match status" value="1"/>
</dbReference>
<dbReference type="PROSITE" id="PS50949">
    <property type="entry name" value="HTH_GNTR"/>
    <property type="match status" value="1"/>
</dbReference>
<accession>A0ABT1YHX8</accession>
<evidence type="ECO:0000313" key="6">
    <source>
        <dbReference type="Proteomes" id="UP001300012"/>
    </source>
</evidence>
<feature type="domain" description="HTH gntR-type" evidence="4">
    <location>
        <begin position="11"/>
        <end position="79"/>
    </location>
</feature>
<proteinExistence type="predicted"/>
<reference evidence="5 6" key="1">
    <citation type="submission" date="2022-08" db="EMBL/GenBank/DDBJ databases">
        <title>Paenibacillus endoradicis sp. nov., Paenibacillus radicibacter sp. nov and Paenibacillus pararadicis sp. nov., three cold-adapted plant growth-promoting bacteria isolated from root of Larix gmelinii in Great Khingan.</title>
        <authorList>
            <person name="Xue H."/>
        </authorList>
    </citation>
    <scope>NUCLEOTIDE SEQUENCE [LARGE SCALE GENOMIC DNA]</scope>
    <source>
        <strain evidence="5 6">N5-1-1-5</strain>
    </source>
</reference>
<keyword evidence="1" id="KW-0805">Transcription regulation</keyword>
<keyword evidence="2" id="KW-0238">DNA-binding</keyword>
<dbReference type="SUPFAM" id="SSF64288">
    <property type="entry name" value="Chorismate lyase-like"/>
    <property type="match status" value="1"/>
</dbReference>
<dbReference type="InterPro" id="IPR050679">
    <property type="entry name" value="Bact_HTH_transcr_reg"/>
</dbReference>
<organism evidence="5 6">
    <name type="scientific">Paenibacillus radicis</name>
    <name type="common">ex Xue et al. 2023</name>
    <dbReference type="NCBI Taxonomy" id="2972489"/>
    <lineage>
        <taxon>Bacteria</taxon>
        <taxon>Bacillati</taxon>
        <taxon>Bacillota</taxon>
        <taxon>Bacilli</taxon>
        <taxon>Bacillales</taxon>
        <taxon>Paenibacillaceae</taxon>
        <taxon>Paenibacillus</taxon>
    </lineage>
</organism>
<dbReference type="InterPro" id="IPR028978">
    <property type="entry name" value="Chorismate_lyase_/UTRA_dom_sf"/>
</dbReference>
<dbReference type="EMBL" id="JANQBD010000011">
    <property type="protein sequence ID" value="MCR8632800.1"/>
    <property type="molecule type" value="Genomic_DNA"/>
</dbReference>
<evidence type="ECO:0000313" key="5">
    <source>
        <dbReference type="EMBL" id="MCR8632800.1"/>
    </source>
</evidence>
<sequence length="240" mass="27264">MKNKLDPTISTPLYIQLAEQFRELIQSDQLQFGDRFPAEMDLAGEYEVSRITVRKAIEDLVNEGILARKQGKGTFVSKPKIDRELVNVTSFTDRMQARGMTAGARSMDVKVTPASLKMALLLGVPENSEIAEIQRLRLINDEPVSLETSYLSLERCPGIQHEILVDQSLYQILDKKYGLRPAYSSKTLELVYASPSESRLLNTVKGASMFLMTALVYSEQRQVMEYVKIISRGDRFRFQM</sequence>
<dbReference type="PANTHER" id="PTHR44846:SF1">
    <property type="entry name" value="MANNOSYL-D-GLYCERATE TRANSPORT_METABOLISM SYSTEM REPRESSOR MNGR-RELATED"/>
    <property type="match status" value="1"/>
</dbReference>
<evidence type="ECO:0000259" key="4">
    <source>
        <dbReference type="PROSITE" id="PS50949"/>
    </source>
</evidence>
<dbReference type="InterPro" id="IPR036390">
    <property type="entry name" value="WH_DNA-bd_sf"/>
</dbReference>
<comment type="caution">
    <text evidence="5">The sequence shown here is derived from an EMBL/GenBank/DDBJ whole genome shotgun (WGS) entry which is preliminary data.</text>
</comment>
<dbReference type="Gene3D" id="3.40.1410.10">
    <property type="entry name" value="Chorismate lyase-like"/>
    <property type="match status" value="1"/>
</dbReference>
<dbReference type="SMART" id="SM00345">
    <property type="entry name" value="HTH_GNTR"/>
    <property type="match status" value="1"/>
</dbReference>
<dbReference type="Gene3D" id="1.10.10.10">
    <property type="entry name" value="Winged helix-like DNA-binding domain superfamily/Winged helix DNA-binding domain"/>
    <property type="match status" value="1"/>
</dbReference>
<evidence type="ECO:0000256" key="2">
    <source>
        <dbReference type="ARBA" id="ARBA00023125"/>
    </source>
</evidence>
<dbReference type="Pfam" id="PF00392">
    <property type="entry name" value="GntR"/>
    <property type="match status" value="1"/>
</dbReference>
<dbReference type="Pfam" id="PF07702">
    <property type="entry name" value="UTRA"/>
    <property type="match status" value="1"/>
</dbReference>
<dbReference type="PRINTS" id="PR00035">
    <property type="entry name" value="HTHGNTR"/>
</dbReference>
<name>A0ABT1YHX8_9BACL</name>
<keyword evidence="3" id="KW-0804">Transcription</keyword>
<dbReference type="PANTHER" id="PTHR44846">
    <property type="entry name" value="MANNOSYL-D-GLYCERATE TRANSPORT/METABOLISM SYSTEM REPRESSOR MNGR-RELATED"/>
    <property type="match status" value="1"/>
</dbReference>
<dbReference type="RefSeq" id="WP_258214385.1">
    <property type="nucleotide sequence ID" value="NZ_JANQBD010000011.1"/>
</dbReference>
<dbReference type="CDD" id="cd07377">
    <property type="entry name" value="WHTH_GntR"/>
    <property type="match status" value="1"/>
</dbReference>
<dbReference type="InterPro" id="IPR000524">
    <property type="entry name" value="Tscrpt_reg_HTH_GntR"/>
</dbReference>
<protein>
    <submittedName>
        <fullName evidence="5">GntR family transcriptional regulator</fullName>
    </submittedName>
</protein>